<evidence type="ECO:0000313" key="2">
    <source>
        <dbReference type="Proteomes" id="UP000255231"/>
    </source>
</evidence>
<evidence type="ECO:0000313" key="1">
    <source>
        <dbReference type="EMBL" id="SUY53934.1"/>
    </source>
</evidence>
<reference evidence="1 2" key="1">
    <citation type="submission" date="2018-06" db="EMBL/GenBank/DDBJ databases">
        <authorList>
            <consortium name="Pathogen Informatics"/>
            <person name="Doyle S."/>
        </authorList>
    </citation>
    <scope>NUCLEOTIDE SEQUENCE [LARGE SCALE GENOMIC DNA]</scope>
    <source>
        <strain evidence="1 2">NCTC13560</strain>
    </source>
</reference>
<accession>A0A381JTQ8</accession>
<dbReference type="EMBL" id="UFVS01000003">
    <property type="protein sequence ID" value="SUY53934.1"/>
    <property type="molecule type" value="Genomic_DNA"/>
</dbReference>
<organism evidence="1 2">
    <name type="scientific">Chryseobacterium indoltheticum</name>
    <dbReference type="NCBI Taxonomy" id="254"/>
    <lineage>
        <taxon>Bacteria</taxon>
        <taxon>Pseudomonadati</taxon>
        <taxon>Bacteroidota</taxon>
        <taxon>Flavobacteriia</taxon>
        <taxon>Flavobacteriales</taxon>
        <taxon>Weeksellaceae</taxon>
        <taxon>Chryseobacterium group</taxon>
        <taxon>Chryseobacterium</taxon>
    </lineage>
</organism>
<dbReference type="AlphaFoldDB" id="A0A381JTQ8"/>
<name>A0A381JTQ8_9FLAO</name>
<protein>
    <submittedName>
        <fullName evidence="1">Uncharacterized protein</fullName>
    </submittedName>
</protein>
<proteinExistence type="predicted"/>
<sequence length="79" mass="8294">MINPMIIAIGIVITTVNNDHEASCIALIQANESPANVKIKMNKIAKPATVPVVLPISLDAIVAKLCPLCLTEAKSTTIS</sequence>
<gene>
    <name evidence="1" type="ORF">NCTC13560_03895</name>
</gene>
<dbReference type="Proteomes" id="UP000255231">
    <property type="component" value="Unassembled WGS sequence"/>
</dbReference>